<name>A0A8K0EPT3_BRALA</name>
<dbReference type="AlphaFoldDB" id="A0A8K0EPT3"/>
<dbReference type="Proteomes" id="UP000838412">
    <property type="component" value="Chromosome 3"/>
</dbReference>
<accession>A0A8K0EPT3</accession>
<dbReference type="EMBL" id="OV696688">
    <property type="protein sequence ID" value="CAH1257161.1"/>
    <property type="molecule type" value="Genomic_DNA"/>
</dbReference>
<sequence length="164" mass="18499">MSYVPPKSQNLSQLRLRYHLTKADPLKKKANMVLLGLLGIFLFTAGSTTASAVPRPDYSQVIAQAACSGVIGAESAYIWAVPRDCSATGDGMTCDQVCQEHQRTLLDQTSSRRPHVFCFDAFQLHFIRTFEMDYTKTYHYQRVQGCSWRANHCGPNYCCCRTPY</sequence>
<keyword evidence="2" id="KW-1185">Reference proteome</keyword>
<reference evidence="1" key="1">
    <citation type="submission" date="2022-01" db="EMBL/GenBank/DDBJ databases">
        <authorList>
            <person name="Braso-Vives M."/>
        </authorList>
    </citation>
    <scope>NUCLEOTIDE SEQUENCE</scope>
</reference>
<organism evidence="1 2">
    <name type="scientific">Branchiostoma lanceolatum</name>
    <name type="common">Common lancelet</name>
    <name type="synonym">Amphioxus lanceolatum</name>
    <dbReference type="NCBI Taxonomy" id="7740"/>
    <lineage>
        <taxon>Eukaryota</taxon>
        <taxon>Metazoa</taxon>
        <taxon>Chordata</taxon>
        <taxon>Cephalochordata</taxon>
        <taxon>Leptocardii</taxon>
        <taxon>Amphioxiformes</taxon>
        <taxon>Branchiostomatidae</taxon>
        <taxon>Branchiostoma</taxon>
    </lineage>
</organism>
<evidence type="ECO:0000313" key="2">
    <source>
        <dbReference type="Proteomes" id="UP000838412"/>
    </source>
</evidence>
<gene>
    <name evidence="1" type="primary">Hypp1788</name>
    <name evidence="1" type="ORF">BLAG_LOCUS15177</name>
</gene>
<protein>
    <submittedName>
        <fullName evidence="1">Hypp1788 protein</fullName>
    </submittedName>
</protein>
<evidence type="ECO:0000313" key="1">
    <source>
        <dbReference type="EMBL" id="CAH1257161.1"/>
    </source>
</evidence>
<proteinExistence type="predicted"/>